<dbReference type="AlphaFoldDB" id="A0A7J5YPP1"/>
<reference evidence="1 2" key="1">
    <citation type="submission" date="2020-03" db="EMBL/GenBank/DDBJ databases">
        <title>Dissostichus mawsoni Genome sequencing and assembly.</title>
        <authorList>
            <person name="Park H."/>
        </authorList>
    </citation>
    <scope>NUCLEOTIDE SEQUENCE [LARGE SCALE GENOMIC DNA]</scope>
    <source>
        <strain evidence="1">DM0001</strain>
        <tissue evidence="1">Muscle</tissue>
    </source>
</reference>
<evidence type="ECO:0000313" key="2">
    <source>
        <dbReference type="Proteomes" id="UP000518266"/>
    </source>
</evidence>
<dbReference type="Proteomes" id="UP000518266">
    <property type="component" value="Unassembled WGS sequence"/>
</dbReference>
<sequence>MKLNMHYTFKVLDGVLKSETIMNNDLVAEILGIPLVFSLRFSIANICERHCGQPLLLPPLSLEL</sequence>
<proteinExistence type="predicted"/>
<comment type="caution">
    <text evidence="1">The sequence shown here is derived from an EMBL/GenBank/DDBJ whole genome shotgun (WGS) entry which is preliminary data.</text>
</comment>
<accession>A0A7J5YPP1</accession>
<dbReference type="EMBL" id="JAAKFY010000010">
    <property type="protein sequence ID" value="KAF3851350.1"/>
    <property type="molecule type" value="Genomic_DNA"/>
</dbReference>
<organism evidence="1 2">
    <name type="scientific">Dissostichus mawsoni</name>
    <name type="common">Antarctic cod</name>
    <dbReference type="NCBI Taxonomy" id="36200"/>
    <lineage>
        <taxon>Eukaryota</taxon>
        <taxon>Metazoa</taxon>
        <taxon>Chordata</taxon>
        <taxon>Craniata</taxon>
        <taxon>Vertebrata</taxon>
        <taxon>Euteleostomi</taxon>
        <taxon>Actinopterygii</taxon>
        <taxon>Neopterygii</taxon>
        <taxon>Teleostei</taxon>
        <taxon>Neoteleostei</taxon>
        <taxon>Acanthomorphata</taxon>
        <taxon>Eupercaria</taxon>
        <taxon>Perciformes</taxon>
        <taxon>Notothenioidei</taxon>
        <taxon>Nototheniidae</taxon>
        <taxon>Dissostichus</taxon>
    </lineage>
</organism>
<dbReference type="OrthoDB" id="5835829at2759"/>
<gene>
    <name evidence="1" type="ORF">F7725_013122</name>
</gene>
<keyword evidence="2" id="KW-1185">Reference proteome</keyword>
<name>A0A7J5YPP1_DISMA</name>
<protein>
    <submittedName>
        <fullName evidence="1">Uncharacterized protein</fullName>
    </submittedName>
</protein>
<evidence type="ECO:0000313" key="1">
    <source>
        <dbReference type="EMBL" id="KAF3851350.1"/>
    </source>
</evidence>